<keyword evidence="3" id="KW-1185">Reference proteome</keyword>
<evidence type="ECO:0000313" key="3">
    <source>
        <dbReference type="Proteomes" id="UP000516380"/>
    </source>
</evidence>
<dbReference type="Proteomes" id="UP000516380">
    <property type="component" value="Chromosome"/>
</dbReference>
<proteinExistence type="predicted"/>
<organism evidence="2 3">
    <name type="scientific">Mycobacterium kansasii</name>
    <dbReference type="NCBI Taxonomy" id="1768"/>
    <lineage>
        <taxon>Bacteria</taxon>
        <taxon>Bacillati</taxon>
        <taxon>Actinomycetota</taxon>
        <taxon>Actinomycetes</taxon>
        <taxon>Mycobacteriales</taxon>
        <taxon>Mycobacteriaceae</taxon>
        <taxon>Mycobacterium</taxon>
    </lineage>
</organism>
<feature type="domain" description="DUF222" evidence="1">
    <location>
        <begin position="38"/>
        <end position="128"/>
    </location>
</feature>
<dbReference type="AlphaFoldDB" id="A0A7G1IM41"/>
<dbReference type="EMBL" id="AP023343">
    <property type="protein sequence ID" value="BCI89698.1"/>
    <property type="molecule type" value="Genomic_DNA"/>
</dbReference>
<dbReference type="InterPro" id="IPR003870">
    <property type="entry name" value="DUF222"/>
</dbReference>
<evidence type="ECO:0000259" key="1">
    <source>
        <dbReference type="Pfam" id="PF02720"/>
    </source>
</evidence>
<reference evidence="2 3" key="1">
    <citation type="submission" date="2020-07" db="EMBL/GenBank/DDBJ databases">
        <title>Mycobacterium kansasii (former subtype) with zoonotic potential isolated from diseased indoor pet cat, Japan.</title>
        <authorList>
            <person name="Fukano H."/>
            <person name="Terazono T."/>
            <person name="Hoshino Y."/>
        </authorList>
    </citation>
    <scope>NUCLEOTIDE SEQUENCE [LARGE SCALE GENOMIC DNA]</scope>
    <source>
        <strain evidence="2 3">Kuro-I</strain>
    </source>
</reference>
<dbReference type="Pfam" id="PF02720">
    <property type="entry name" value="DUF222"/>
    <property type="match status" value="1"/>
</dbReference>
<evidence type="ECO:0000313" key="2">
    <source>
        <dbReference type="EMBL" id="BCI89698.1"/>
    </source>
</evidence>
<name>A0A7G1IM41_MYCKA</name>
<sequence length="132" mass="14138">MGSSSREEVVAAFDALQATLSRLQELSFDALTTPERLALLERCETARRQLPSIEHALVNQLAEQASEEELGGRLPAALANRLRITRGEAGRRVGEAADLGPRRALTGEPLPAQLTATAAAQLEGRIGRPRCG</sequence>
<accession>A0A7G1IM41</accession>
<protein>
    <recommendedName>
        <fullName evidence="1">DUF222 domain-containing protein</fullName>
    </recommendedName>
</protein>
<gene>
    <name evidence="2" type="ORF">NIIDMKKI_49040</name>
</gene>